<organism evidence="11 12">
    <name type="scientific">Hortaea werneckii</name>
    <name type="common">Black yeast</name>
    <name type="synonym">Cladosporium werneckii</name>
    <dbReference type="NCBI Taxonomy" id="91943"/>
    <lineage>
        <taxon>Eukaryota</taxon>
        <taxon>Fungi</taxon>
        <taxon>Dikarya</taxon>
        <taxon>Ascomycota</taxon>
        <taxon>Pezizomycotina</taxon>
        <taxon>Dothideomycetes</taxon>
        <taxon>Dothideomycetidae</taxon>
        <taxon>Mycosphaerellales</taxon>
        <taxon>Teratosphaeriaceae</taxon>
        <taxon>Hortaea</taxon>
    </lineage>
</organism>
<dbReference type="PANTHER" id="PTHR31683:SF16">
    <property type="entry name" value="PECTIN LYASE A-RELATED"/>
    <property type="match status" value="1"/>
</dbReference>
<keyword evidence="8" id="KW-0624">Polysaccharide degradation</keyword>
<feature type="domain" description="Pectate lyase" evidence="10">
    <location>
        <begin position="87"/>
        <end position="306"/>
    </location>
</feature>
<dbReference type="InterPro" id="IPR011050">
    <property type="entry name" value="Pectin_lyase_fold/virulence"/>
</dbReference>
<evidence type="ECO:0000313" key="11">
    <source>
        <dbReference type="EMBL" id="RMX83012.1"/>
    </source>
</evidence>
<dbReference type="SMART" id="SM00656">
    <property type="entry name" value="Amb_all"/>
    <property type="match status" value="1"/>
</dbReference>
<keyword evidence="5 8" id="KW-0456">Lyase</keyword>
<evidence type="ECO:0000259" key="10">
    <source>
        <dbReference type="SMART" id="SM00656"/>
    </source>
</evidence>
<evidence type="ECO:0000256" key="4">
    <source>
        <dbReference type="ARBA" id="ARBA00022729"/>
    </source>
</evidence>
<comment type="caution">
    <text evidence="11">The sequence shown here is derived from an EMBL/GenBank/DDBJ whole genome shotgun (WGS) entry which is preliminary data.</text>
</comment>
<keyword evidence="8" id="KW-0119">Carbohydrate metabolism</keyword>
<dbReference type="GO" id="GO:0005576">
    <property type="term" value="C:extracellular region"/>
    <property type="evidence" value="ECO:0007669"/>
    <property type="project" value="UniProtKB-SubCell"/>
</dbReference>
<feature type="signal peptide" evidence="9">
    <location>
        <begin position="1"/>
        <end position="24"/>
    </location>
</feature>
<dbReference type="InterPro" id="IPR012334">
    <property type="entry name" value="Pectin_lyas_fold"/>
</dbReference>
<dbReference type="AlphaFoldDB" id="A0A3M6WWV5"/>
<evidence type="ECO:0000256" key="2">
    <source>
        <dbReference type="ARBA" id="ARBA00010980"/>
    </source>
</evidence>
<evidence type="ECO:0000256" key="3">
    <source>
        <dbReference type="ARBA" id="ARBA00022525"/>
    </source>
</evidence>
<comment type="catalytic activity">
    <reaction evidence="6">
        <text>Eliminative cleavage of (1-&gt;4)-alpha-D-galacturonan methyl ester to give oligosaccharides with 4-deoxy-6-O-methyl-alpha-D-galact-4-enuronosyl groups at their non-reducing ends.</text>
        <dbReference type="EC" id="4.2.2.10"/>
    </reaction>
</comment>
<sequence>MLSVSTKLAPLLALGFGLPRYAVAQSSIVSGSAPGFATGVTGGGNAEPVYPNTIEDLKSYLTSSKPQNIVISGSFDFAGSEGTQTHTACNTYECTPENGGQAILNTLGACSGVSSYEVEIDTAAYTGVEVKSDKTLVGDGTGAILNGKGLRFTNGVSNIIIQNIAITDLNPQYVWGGDAISMSDCSQIWIDHVTTSKTGRQHYSFGQDSDEFITISNSFLNGETPYSTGCDNHTYWGFEMVGDGDTITLYRNYVYMTSGRSPAVSGTTTLHAVNNVFSNNNGHLIEGGDSGMGLFEGNVFTDITTMVTSGFSGELFNAKSTNLAKCSSALGRECVANEFNDATSFDYSDTGFFSNFADLTVVDASPVSDIFDAVTSSAGNTLAS</sequence>
<protein>
    <recommendedName>
        <fullName evidence="7">pectin lyase</fullName>
        <ecNumber evidence="7">4.2.2.10</ecNumber>
    </recommendedName>
</protein>
<gene>
    <name evidence="11" type="ORF">D0868_15730</name>
</gene>
<comment type="similarity">
    <text evidence="2 8">Belongs to the polysaccharide lyase 1 family.</text>
</comment>
<comment type="subcellular location">
    <subcellularLocation>
        <location evidence="1 8">Secreted</location>
    </subcellularLocation>
</comment>
<evidence type="ECO:0000256" key="1">
    <source>
        <dbReference type="ARBA" id="ARBA00004613"/>
    </source>
</evidence>
<dbReference type="Pfam" id="PF00544">
    <property type="entry name" value="Pectate_lyase_4"/>
    <property type="match status" value="1"/>
</dbReference>
<dbReference type="GO" id="GO:0047490">
    <property type="term" value="F:pectin lyase activity"/>
    <property type="evidence" value="ECO:0007669"/>
    <property type="project" value="UniProtKB-EC"/>
</dbReference>
<evidence type="ECO:0000256" key="9">
    <source>
        <dbReference type="SAM" id="SignalP"/>
    </source>
</evidence>
<name>A0A3M6WWV5_HORWE</name>
<keyword evidence="4 9" id="KW-0732">Signal</keyword>
<reference evidence="11 12" key="1">
    <citation type="journal article" date="2018" name="BMC Genomics">
        <title>Genomic evidence for intraspecific hybridization in a clonal and extremely halotolerant yeast.</title>
        <authorList>
            <person name="Gostincar C."/>
            <person name="Stajich J.E."/>
            <person name="Zupancic J."/>
            <person name="Zalar P."/>
            <person name="Gunde-Cimerman N."/>
        </authorList>
    </citation>
    <scope>NUCLEOTIDE SEQUENCE [LARGE SCALE GENOMIC DNA]</scope>
    <source>
        <strain evidence="11 12">EXF-6654</strain>
    </source>
</reference>
<dbReference type="InterPro" id="IPR002022">
    <property type="entry name" value="Pec_lyase"/>
</dbReference>
<dbReference type="EC" id="4.2.2.10" evidence="7"/>
<dbReference type="GO" id="GO:0000272">
    <property type="term" value="P:polysaccharide catabolic process"/>
    <property type="evidence" value="ECO:0007669"/>
    <property type="project" value="UniProtKB-KW"/>
</dbReference>
<dbReference type="GO" id="GO:0030570">
    <property type="term" value="F:pectate lyase activity"/>
    <property type="evidence" value="ECO:0007669"/>
    <property type="project" value="InterPro"/>
</dbReference>
<evidence type="ECO:0000313" key="12">
    <source>
        <dbReference type="Proteomes" id="UP000282582"/>
    </source>
</evidence>
<evidence type="ECO:0000256" key="5">
    <source>
        <dbReference type="ARBA" id="ARBA00023239"/>
    </source>
</evidence>
<feature type="chain" id="PRO_5018137760" description="pectin lyase" evidence="9">
    <location>
        <begin position="25"/>
        <end position="384"/>
    </location>
</feature>
<keyword evidence="3 8" id="KW-0964">Secreted</keyword>
<accession>A0A3M6WWV5</accession>
<dbReference type="PANTHER" id="PTHR31683">
    <property type="entry name" value="PECTATE LYASE 18-RELATED"/>
    <property type="match status" value="1"/>
</dbReference>
<dbReference type="SUPFAM" id="SSF51126">
    <property type="entry name" value="Pectin lyase-like"/>
    <property type="match status" value="1"/>
</dbReference>
<proteinExistence type="inferred from homology"/>
<evidence type="ECO:0000256" key="8">
    <source>
        <dbReference type="RuleBase" id="RU361173"/>
    </source>
</evidence>
<dbReference type="EMBL" id="QWIK01002787">
    <property type="protein sequence ID" value="RMX83012.1"/>
    <property type="molecule type" value="Genomic_DNA"/>
</dbReference>
<dbReference type="InterPro" id="IPR045032">
    <property type="entry name" value="PEL"/>
</dbReference>
<dbReference type="FunFam" id="2.160.20.10:FF:000003">
    <property type="entry name" value="Pectin lyase F"/>
    <property type="match status" value="1"/>
</dbReference>
<evidence type="ECO:0000256" key="6">
    <source>
        <dbReference type="ARBA" id="ARBA00036818"/>
    </source>
</evidence>
<evidence type="ECO:0000256" key="7">
    <source>
        <dbReference type="ARBA" id="ARBA00039082"/>
    </source>
</evidence>
<dbReference type="Gene3D" id="2.160.20.10">
    <property type="entry name" value="Single-stranded right-handed beta-helix, Pectin lyase-like"/>
    <property type="match status" value="1"/>
</dbReference>
<dbReference type="Proteomes" id="UP000282582">
    <property type="component" value="Unassembled WGS sequence"/>
</dbReference>